<evidence type="ECO:0000313" key="2">
    <source>
        <dbReference type="EMBL" id="KAJ7192181.1"/>
    </source>
</evidence>
<dbReference type="EMBL" id="JARJCW010000123">
    <property type="protein sequence ID" value="KAJ7192181.1"/>
    <property type="molecule type" value="Genomic_DNA"/>
</dbReference>
<feature type="region of interest" description="Disordered" evidence="1">
    <location>
        <begin position="1"/>
        <end position="23"/>
    </location>
</feature>
<evidence type="ECO:0000313" key="3">
    <source>
        <dbReference type="Proteomes" id="UP001219525"/>
    </source>
</evidence>
<dbReference type="Gene3D" id="1.20.930.20">
    <property type="entry name" value="Adaptor protein Cbl, N-terminal domain"/>
    <property type="match status" value="1"/>
</dbReference>
<dbReference type="InterPro" id="IPR036537">
    <property type="entry name" value="Adaptor_Cbl_N_dom_sf"/>
</dbReference>
<accession>A0AAD6UU62</accession>
<name>A0AAD6UU62_9AGAR</name>
<dbReference type="AlphaFoldDB" id="A0AAD6UU62"/>
<proteinExistence type="predicted"/>
<dbReference type="InterPro" id="IPR059179">
    <property type="entry name" value="MLKL-like_MCAfunc"/>
</dbReference>
<dbReference type="Proteomes" id="UP001219525">
    <property type="component" value="Unassembled WGS sequence"/>
</dbReference>
<organism evidence="2 3">
    <name type="scientific">Mycena pura</name>
    <dbReference type="NCBI Taxonomy" id="153505"/>
    <lineage>
        <taxon>Eukaryota</taxon>
        <taxon>Fungi</taxon>
        <taxon>Dikarya</taxon>
        <taxon>Basidiomycota</taxon>
        <taxon>Agaricomycotina</taxon>
        <taxon>Agaricomycetes</taxon>
        <taxon>Agaricomycetidae</taxon>
        <taxon>Agaricales</taxon>
        <taxon>Marasmiineae</taxon>
        <taxon>Mycenaceae</taxon>
        <taxon>Mycena</taxon>
    </lineage>
</organism>
<protein>
    <submittedName>
        <fullName evidence="2">Uncharacterized protein</fullName>
    </submittedName>
</protein>
<keyword evidence="3" id="KW-1185">Reference proteome</keyword>
<gene>
    <name evidence="2" type="ORF">GGX14DRAFT_406579</name>
</gene>
<evidence type="ECO:0000256" key="1">
    <source>
        <dbReference type="SAM" id="MobiDB-lite"/>
    </source>
</evidence>
<reference evidence="2" key="1">
    <citation type="submission" date="2023-03" db="EMBL/GenBank/DDBJ databases">
        <title>Massive genome expansion in bonnet fungi (Mycena s.s.) driven by repeated elements and novel gene families across ecological guilds.</title>
        <authorList>
            <consortium name="Lawrence Berkeley National Laboratory"/>
            <person name="Harder C.B."/>
            <person name="Miyauchi S."/>
            <person name="Viragh M."/>
            <person name="Kuo A."/>
            <person name="Thoen E."/>
            <person name="Andreopoulos B."/>
            <person name="Lu D."/>
            <person name="Skrede I."/>
            <person name="Drula E."/>
            <person name="Henrissat B."/>
            <person name="Morin E."/>
            <person name="Kohler A."/>
            <person name="Barry K."/>
            <person name="LaButti K."/>
            <person name="Morin E."/>
            <person name="Salamov A."/>
            <person name="Lipzen A."/>
            <person name="Mereny Z."/>
            <person name="Hegedus B."/>
            <person name="Baldrian P."/>
            <person name="Stursova M."/>
            <person name="Weitz H."/>
            <person name="Taylor A."/>
            <person name="Grigoriev I.V."/>
            <person name="Nagy L.G."/>
            <person name="Martin F."/>
            <person name="Kauserud H."/>
        </authorList>
    </citation>
    <scope>NUCLEOTIDE SEQUENCE</scope>
    <source>
        <strain evidence="2">9144</strain>
    </source>
</reference>
<dbReference type="GO" id="GO:0007166">
    <property type="term" value="P:cell surface receptor signaling pathway"/>
    <property type="evidence" value="ECO:0007669"/>
    <property type="project" value="InterPro"/>
</dbReference>
<dbReference type="CDD" id="cd21037">
    <property type="entry name" value="MLKL_NTD"/>
    <property type="match status" value="1"/>
</dbReference>
<comment type="caution">
    <text evidence="2">The sequence shown here is derived from an EMBL/GenBank/DDBJ whole genome shotgun (WGS) entry which is preliminary data.</text>
</comment>
<sequence>MSSNSAPTLGISKHPQASSKSKPDWLGPALLTVQMATASAEMVPFPCVKGVFGTIKTVLETVVKVKKNQNSLKELCEDITEITKIIGGKITEGGDKMCWELEGPCTELDDVLQDVLDAVHKMQKTKFFFKAMLMSTEISDDIAGYQEKIRKLRDNFMVYTHF</sequence>